<keyword evidence="4" id="KW-1185">Reference proteome</keyword>
<dbReference type="Gene3D" id="1.25.40.420">
    <property type="match status" value="1"/>
</dbReference>
<dbReference type="GO" id="GO:0005829">
    <property type="term" value="C:cytosol"/>
    <property type="evidence" value="ECO:0007669"/>
    <property type="project" value="TreeGrafter"/>
</dbReference>
<dbReference type="WBParaSite" id="ALUE_0001122901-mRNA-1">
    <property type="protein sequence ID" value="ALUE_0001122901-mRNA-1"/>
    <property type="gene ID" value="ALUE_0001122901"/>
</dbReference>
<dbReference type="GO" id="GO:0022008">
    <property type="term" value="P:neurogenesis"/>
    <property type="evidence" value="ECO:0007669"/>
    <property type="project" value="TreeGrafter"/>
</dbReference>
<keyword evidence="2" id="KW-0963">Cytoplasm</keyword>
<evidence type="ECO:0000313" key="4">
    <source>
        <dbReference type="Proteomes" id="UP000036681"/>
    </source>
</evidence>
<name>A0A9J2PPF8_ASCLU</name>
<dbReference type="SUPFAM" id="SSF54695">
    <property type="entry name" value="POZ domain"/>
    <property type="match status" value="1"/>
</dbReference>
<dbReference type="PROSITE" id="PS50097">
    <property type="entry name" value="BTB"/>
    <property type="match status" value="1"/>
</dbReference>
<protein>
    <submittedName>
        <fullName evidence="5">BTB domain-containing protein</fullName>
    </submittedName>
</protein>
<dbReference type="InterPro" id="IPR000210">
    <property type="entry name" value="BTB/POZ_dom"/>
</dbReference>
<organism evidence="4 5">
    <name type="scientific">Ascaris lumbricoides</name>
    <name type="common">Giant roundworm</name>
    <dbReference type="NCBI Taxonomy" id="6252"/>
    <lineage>
        <taxon>Eukaryota</taxon>
        <taxon>Metazoa</taxon>
        <taxon>Ecdysozoa</taxon>
        <taxon>Nematoda</taxon>
        <taxon>Chromadorea</taxon>
        <taxon>Rhabditida</taxon>
        <taxon>Spirurina</taxon>
        <taxon>Ascaridomorpha</taxon>
        <taxon>Ascaridoidea</taxon>
        <taxon>Ascarididae</taxon>
        <taxon>Ascaris</taxon>
    </lineage>
</organism>
<reference evidence="5" key="1">
    <citation type="submission" date="2023-03" db="UniProtKB">
        <authorList>
            <consortium name="WormBaseParasite"/>
        </authorList>
    </citation>
    <scope>IDENTIFICATION</scope>
</reference>
<accession>A0A9J2PPF8</accession>
<comment type="subcellular location">
    <subcellularLocation>
        <location evidence="1">Cytoplasm</location>
    </subcellularLocation>
</comment>
<dbReference type="Gene3D" id="3.30.710.10">
    <property type="entry name" value="Potassium Channel Kv1.1, Chain A"/>
    <property type="match status" value="1"/>
</dbReference>
<dbReference type="SMART" id="SM00875">
    <property type="entry name" value="BACK"/>
    <property type="match status" value="1"/>
</dbReference>
<dbReference type="InterPro" id="IPR011333">
    <property type="entry name" value="SKP1/BTB/POZ_sf"/>
</dbReference>
<dbReference type="PANTHER" id="PTHR45774:SF3">
    <property type="entry name" value="BTB (POZ) DOMAIN-CONTAINING 2B-RELATED"/>
    <property type="match status" value="1"/>
</dbReference>
<evidence type="ECO:0000313" key="5">
    <source>
        <dbReference type="WBParaSite" id="ALUE_0001122901-mRNA-1"/>
    </source>
</evidence>
<dbReference type="Proteomes" id="UP000036681">
    <property type="component" value="Unplaced"/>
</dbReference>
<dbReference type="Pfam" id="PF00651">
    <property type="entry name" value="BTB"/>
    <property type="match status" value="1"/>
</dbReference>
<dbReference type="InterPro" id="IPR011705">
    <property type="entry name" value="BACK"/>
</dbReference>
<proteinExistence type="predicted"/>
<evidence type="ECO:0000256" key="1">
    <source>
        <dbReference type="ARBA" id="ARBA00004496"/>
    </source>
</evidence>
<dbReference type="Gene3D" id="2.60.120.820">
    <property type="entry name" value="PHR domain"/>
    <property type="match status" value="1"/>
</dbReference>
<evidence type="ECO:0000256" key="2">
    <source>
        <dbReference type="ARBA" id="ARBA00022490"/>
    </source>
</evidence>
<dbReference type="Pfam" id="PF08005">
    <property type="entry name" value="PHR"/>
    <property type="match status" value="1"/>
</dbReference>
<dbReference type="PANTHER" id="PTHR45774">
    <property type="entry name" value="BTB/POZ DOMAIN-CONTAINING"/>
    <property type="match status" value="1"/>
</dbReference>
<feature type="domain" description="BTB" evidence="3">
    <location>
        <begin position="49"/>
        <end position="122"/>
    </location>
</feature>
<dbReference type="InterPro" id="IPR038648">
    <property type="entry name" value="PHR_sf"/>
</dbReference>
<dbReference type="SMART" id="SM00225">
    <property type="entry name" value="BTB"/>
    <property type="match status" value="1"/>
</dbReference>
<evidence type="ECO:0000259" key="3">
    <source>
        <dbReference type="PROSITE" id="PS50097"/>
    </source>
</evidence>
<sequence length="516" mass="57752">MIDVPTLFERSHITRNSYDFDHTYCSEEEGYGIPLAQRLTQFRDEGIGCDVEFTVGTERKAIQAHRLVLGSGSKVFAAMFYGKMSEMETESGVTTPNGRTLIEVPDVTPGAFTTLVNFLYTDLNTDSVKLDDDAVMHTLYAAKKYDVRTLVLACVRYLMSCLTASNAVCLLAQARFFDEPFLMKRCFEVIDANTDEALSSPGLRDIDRDTLAAILERSELDPSNELIIFKAAQAWSEAAKILWQCFLTIFTKECERQHLEVTAENQRNVLGPVLSLIRFPLMTVHEFGEAASSSLLTCEEIAQVFLHLTVIPRPPVSYPTGLRCNGRSKHVVQRFPNLSGKRCNKRENRFCFTADRDIMVSGFGIYGFVPMTKPHISFMDPSVALEWQAQVEIQLNPYLDSREGTPNANCVSAVETVLLKGIMGDVKPLVASFSKPVVVPANISYVAGMKFMSDATVQTYGGKDGVEFATVQLPFDETVTFHFQCFKNSYGNEDVSRFEGQLPEIYFFVQWPDGAH</sequence>
<dbReference type="AlphaFoldDB" id="A0A9J2PPF8"/>
<dbReference type="InterPro" id="IPR012983">
    <property type="entry name" value="PHR"/>
</dbReference>
<dbReference type="GO" id="GO:0000932">
    <property type="term" value="C:P-body"/>
    <property type="evidence" value="ECO:0007669"/>
    <property type="project" value="TreeGrafter"/>
</dbReference>
<dbReference type="Pfam" id="PF07707">
    <property type="entry name" value="BACK"/>
    <property type="match status" value="1"/>
</dbReference>